<organism evidence="1">
    <name type="scientific">marine sediment metagenome</name>
    <dbReference type="NCBI Taxonomy" id="412755"/>
    <lineage>
        <taxon>unclassified sequences</taxon>
        <taxon>metagenomes</taxon>
        <taxon>ecological metagenomes</taxon>
    </lineage>
</organism>
<evidence type="ECO:0000313" key="1">
    <source>
        <dbReference type="EMBL" id="KKN17540.1"/>
    </source>
</evidence>
<name>A0A0F9NDH3_9ZZZZ</name>
<dbReference type="InterPro" id="IPR027417">
    <property type="entry name" value="P-loop_NTPase"/>
</dbReference>
<dbReference type="Gene3D" id="3.40.50.300">
    <property type="entry name" value="P-loop containing nucleotide triphosphate hydrolases"/>
    <property type="match status" value="1"/>
</dbReference>
<comment type="caution">
    <text evidence="1">The sequence shown here is derived from an EMBL/GenBank/DDBJ whole genome shotgun (WGS) entry which is preliminary data.</text>
</comment>
<proteinExistence type="predicted"/>
<gene>
    <name evidence="1" type="ORF">LCGC14_0964650</name>
</gene>
<accession>A0A0F9NDH3</accession>
<reference evidence="1" key="1">
    <citation type="journal article" date="2015" name="Nature">
        <title>Complex archaea that bridge the gap between prokaryotes and eukaryotes.</title>
        <authorList>
            <person name="Spang A."/>
            <person name="Saw J.H."/>
            <person name="Jorgensen S.L."/>
            <person name="Zaremba-Niedzwiedzka K."/>
            <person name="Martijn J."/>
            <person name="Lind A.E."/>
            <person name="van Eijk R."/>
            <person name="Schleper C."/>
            <person name="Guy L."/>
            <person name="Ettema T.J."/>
        </authorList>
    </citation>
    <scope>NUCLEOTIDE SEQUENCE</scope>
</reference>
<sequence>MAERLSDRLREYLSRVQGRVVNLKDLRVELRIDPKSPAWDGLRVLMLNLVKEKIVSPSGRNDGVFKVITQYKPVRVFMPGRERRPVFNLVFPRAFDTMAEMSFASQIVIREGDLVTIGGVKSMGKTTLCLNICGGNIDKNPVLMGNEYTVTSKGEEEPAPRFLHRLDVMSEWIDWTNEEGYDKFTLLPVRDDYAEHIVADRINIIDWINLDGNQLYDISKILGTIKANLGRGVAIVALQKGEGAFNPRGGQFVRDFSDVEILLDGYGENEFDILLTLKGAKEKKGRVVGKTYAYTLEGEGTKIMNFREVVKCHTCWGKGWKKSGNTSVPCDCKTGYVNKEGF</sequence>
<dbReference type="EMBL" id="LAZR01003509">
    <property type="protein sequence ID" value="KKN17540.1"/>
    <property type="molecule type" value="Genomic_DNA"/>
</dbReference>
<dbReference type="AlphaFoldDB" id="A0A0F9NDH3"/>
<protein>
    <submittedName>
        <fullName evidence="1">Uncharacterized protein</fullName>
    </submittedName>
</protein>
<dbReference type="SUPFAM" id="SSF52540">
    <property type="entry name" value="P-loop containing nucleoside triphosphate hydrolases"/>
    <property type="match status" value="1"/>
</dbReference>